<dbReference type="NCBIfam" id="TIGR01554">
    <property type="entry name" value="major_cap_HK97"/>
    <property type="match status" value="1"/>
</dbReference>
<dbReference type="SUPFAM" id="SSF56563">
    <property type="entry name" value="Major capsid protein gp5"/>
    <property type="match status" value="1"/>
</dbReference>
<dbReference type="PATRIC" id="fig|1439726.3.peg.4556"/>
<evidence type="ECO:0000256" key="2">
    <source>
        <dbReference type="SAM" id="MobiDB-lite"/>
    </source>
</evidence>
<feature type="region of interest" description="Disordered" evidence="2">
    <location>
        <begin position="37"/>
        <end position="64"/>
    </location>
</feature>
<evidence type="ECO:0000259" key="3">
    <source>
        <dbReference type="Pfam" id="PF05065"/>
    </source>
</evidence>
<evidence type="ECO:0000313" key="4">
    <source>
        <dbReference type="EMBL" id="ODN68410.1"/>
    </source>
</evidence>
<dbReference type="InterPro" id="IPR024455">
    <property type="entry name" value="Phage_capsid"/>
</dbReference>
<dbReference type="EMBL" id="MCRJ01000186">
    <property type="protein sequence ID" value="ODN68410.1"/>
    <property type="molecule type" value="Genomic_DNA"/>
</dbReference>
<organism evidence="4 5">
    <name type="scientific">Methylobrevis pamukkalensis</name>
    <dbReference type="NCBI Taxonomy" id="1439726"/>
    <lineage>
        <taxon>Bacteria</taxon>
        <taxon>Pseudomonadati</taxon>
        <taxon>Pseudomonadota</taxon>
        <taxon>Alphaproteobacteria</taxon>
        <taxon>Hyphomicrobiales</taxon>
        <taxon>Pleomorphomonadaceae</taxon>
        <taxon>Methylobrevis</taxon>
    </lineage>
</organism>
<proteinExistence type="predicted"/>
<dbReference type="Gene3D" id="3.30.2320.10">
    <property type="entry name" value="hypothetical protein PF0899 domain"/>
    <property type="match status" value="1"/>
</dbReference>
<feature type="domain" description="Phage capsid-like C-terminal" evidence="3">
    <location>
        <begin position="4"/>
        <end position="281"/>
    </location>
</feature>
<comment type="subcellular location">
    <subcellularLocation>
        <location evidence="1">Virion</location>
    </subcellularLocation>
</comment>
<protein>
    <submittedName>
        <fullName evidence="4">Phage capsid family protein</fullName>
    </submittedName>
</protein>
<dbReference type="InterPro" id="IPR054612">
    <property type="entry name" value="Phage_capsid-like_C"/>
</dbReference>
<dbReference type="Proteomes" id="UP000094622">
    <property type="component" value="Unassembled WGS sequence"/>
</dbReference>
<evidence type="ECO:0000256" key="1">
    <source>
        <dbReference type="ARBA" id="ARBA00004328"/>
    </source>
</evidence>
<accession>A0A1E3GWI0</accession>
<dbReference type="AlphaFoldDB" id="A0A1E3GWI0"/>
<sequence length="283" mass="30949">MAAIAPQQFATELIRAVDDQVVIRSLARTFQVPQAASMGAPSLDADPSDADWTTELSTGSEDSAMKLGKRELRPHPLAKRIKVSQQLLRQALIGPEGLVLDRLAYKFAVSQEKAFLTGSGAGRPLGVFTASASGISTARDVATGNTTTAIGFNGLIEAKFALKGQYWPRARWIFHRDAVKQITKLKDGDGQYIWRQSVREGEPDTLLGLPMTLSEWAPSTFTTGLYVGLLGDFQHYWIVDALSLQIQRLNELYAETNQVGFIGRLETDGAPVLEEAFVRVQLA</sequence>
<gene>
    <name evidence="4" type="ORF">A6302_04295</name>
</gene>
<reference evidence="4 5" key="1">
    <citation type="submission" date="2016-07" db="EMBL/GenBank/DDBJ databases">
        <title>Draft Genome Sequence of Methylobrevis pamukkalensis PK2.</title>
        <authorList>
            <person name="Vasilenko O.V."/>
            <person name="Doronina N.V."/>
            <person name="Shmareva M.N."/>
            <person name="Tarlachkov S.V."/>
            <person name="Mustakhimov I."/>
            <person name="Trotsenko Y.A."/>
        </authorList>
    </citation>
    <scope>NUCLEOTIDE SEQUENCE [LARGE SCALE GENOMIC DNA]</scope>
    <source>
        <strain evidence="4 5">PK2</strain>
    </source>
</reference>
<dbReference type="Pfam" id="PF05065">
    <property type="entry name" value="Phage_capsid"/>
    <property type="match status" value="1"/>
</dbReference>
<comment type="caution">
    <text evidence="4">The sequence shown here is derived from an EMBL/GenBank/DDBJ whole genome shotgun (WGS) entry which is preliminary data.</text>
</comment>
<keyword evidence="5" id="KW-1185">Reference proteome</keyword>
<name>A0A1E3GWI0_9HYPH</name>
<evidence type="ECO:0000313" key="5">
    <source>
        <dbReference type="Proteomes" id="UP000094622"/>
    </source>
</evidence>